<dbReference type="Proteomes" id="UP000078561">
    <property type="component" value="Unassembled WGS sequence"/>
</dbReference>
<dbReference type="GO" id="GO:0005634">
    <property type="term" value="C:nucleus"/>
    <property type="evidence" value="ECO:0007669"/>
    <property type="project" value="TreeGrafter"/>
</dbReference>
<dbReference type="OMA" id="VIESIWY"/>
<dbReference type="PANTHER" id="PTHR15615">
    <property type="match status" value="1"/>
</dbReference>
<dbReference type="OrthoDB" id="286814at2759"/>
<dbReference type="GO" id="GO:0016538">
    <property type="term" value="F:cyclin-dependent protein serine/threonine kinase regulator activity"/>
    <property type="evidence" value="ECO:0007669"/>
    <property type="project" value="TreeGrafter"/>
</dbReference>
<reference evidence="2" key="1">
    <citation type="submission" date="2016-04" db="EMBL/GenBank/DDBJ databases">
        <authorList>
            <person name="Evans L.H."/>
            <person name="Alamgir A."/>
            <person name="Owens N."/>
            <person name="Weber N.D."/>
            <person name="Virtaneva K."/>
            <person name="Barbian K."/>
            <person name="Babar A."/>
            <person name="Rosenke K."/>
        </authorList>
    </citation>
    <scope>NUCLEOTIDE SEQUENCE [LARGE SCALE GENOMIC DNA]</scope>
    <source>
        <strain evidence="2">CBS 101.48</strain>
    </source>
</reference>
<feature type="region of interest" description="Disordered" evidence="1">
    <location>
        <begin position="265"/>
        <end position="384"/>
    </location>
</feature>
<evidence type="ECO:0000256" key="1">
    <source>
        <dbReference type="SAM" id="MobiDB-lite"/>
    </source>
</evidence>
<dbReference type="STRING" id="4829.A0A168S037"/>
<dbReference type="EMBL" id="LT554760">
    <property type="protein sequence ID" value="SAM07620.1"/>
    <property type="molecule type" value="Genomic_DNA"/>
</dbReference>
<sequence>MTSLLSTPDHYYGLPLQYCNQPPPPVAQTLSSVRFNDCTQHSEAEMYALRAMLSAHGSLPYAGRRACGNTKNNTLNNRLAYVEALVDTNALVIETMWYNTNTSPSSRQAAVVSLRTFIQEVLKRSRTTYSTLQTALFYLFRSQPAITAHLRQQTQHDKWEGTYINCGRRMFLASLVVASKFVQDKTYRNSAWAKIAGLPVAEINAAERIFLTLVDYRLFISQPTFEQWHHLLHVHVEAKTQQHPMIPMLPYSLNHAFSAPLVAATRPSSPSSVTSKSTSSSPSSPSTLTHPSLPPYHQPMGCQPTTSKRKRQRTSTFSPSHSSTPMPVLTISLPSSSDSSPLHTPTQISPMRSQLWKPASPKKRKLDTDGAAAQSKRQWKHRCL</sequence>
<keyword evidence="3" id="KW-1185">Reference proteome</keyword>
<dbReference type="GO" id="GO:0000307">
    <property type="term" value="C:cyclin-dependent protein kinase holoenzyme complex"/>
    <property type="evidence" value="ECO:0007669"/>
    <property type="project" value="TreeGrafter"/>
</dbReference>
<evidence type="ECO:0000313" key="2">
    <source>
        <dbReference type="EMBL" id="SAM07620.1"/>
    </source>
</evidence>
<name>A0A168S037_ABSGL</name>
<dbReference type="AlphaFoldDB" id="A0A168S037"/>
<accession>A0A168S037</accession>
<dbReference type="Gene3D" id="1.10.472.10">
    <property type="entry name" value="Cyclin-like"/>
    <property type="match status" value="1"/>
</dbReference>
<dbReference type="CDD" id="cd20557">
    <property type="entry name" value="CYCLIN_ScPCL1-like"/>
    <property type="match status" value="1"/>
</dbReference>
<evidence type="ECO:0008006" key="4">
    <source>
        <dbReference type="Google" id="ProtNLM"/>
    </source>
</evidence>
<dbReference type="Pfam" id="PF08613">
    <property type="entry name" value="Cyclin"/>
    <property type="match status" value="1"/>
</dbReference>
<protein>
    <recommendedName>
        <fullName evidence="4">Cyclin N-terminal domain-containing protein</fullName>
    </recommendedName>
</protein>
<proteinExistence type="predicted"/>
<dbReference type="InterPro" id="IPR013922">
    <property type="entry name" value="Cyclin_PHO80-like"/>
</dbReference>
<dbReference type="InParanoid" id="A0A168S037"/>
<dbReference type="GO" id="GO:0019901">
    <property type="term" value="F:protein kinase binding"/>
    <property type="evidence" value="ECO:0007669"/>
    <property type="project" value="InterPro"/>
</dbReference>
<feature type="compositionally biased region" description="Low complexity" evidence="1">
    <location>
        <begin position="267"/>
        <end position="291"/>
    </location>
</feature>
<organism evidence="2">
    <name type="scientific">Absidia glauca</name>
    <name type="common">Pin mould</name>
    <dbReference type="NCBI Taxonomy" id="4829"/>
    <lineage>
        <taxon>Eukaryota</taxon>
        <taxon>Fungi</taxon>
        <taxon>Fungi incertae sedis</taxon>
        <taxon>Mucoromycota</taxon>
        <taxon>Mucoromycotina</taxon>
        <taxon>Mucoromycetes</taxon>
        <taxon>Mucorales</taxon>
        <taxon>Cunninghamellaceae</taxon>
        <taxon>Absidia</taxon>
    </lineage>
</organism>
<feature type="compositionally biased region" description="Low complexity" evidence="1">
    <location>
        <begin position="314"/>
        <end position="346"/>
    </location>
</feature>
<evidence type="ECO:0000313" key="3">
    <source>
        <dbReference type="Proteomes" id="UP000078561"/>
    </source>
</evidence>
<gene>
    <name evidence="2" type="primary">ABSGL_13263.1 scaffold 13659</name>
</gene>
<dbReference type="PANTHER" id="PTHR15615:SF36">
    <property type="entry name" value="PHO85 CYCLIN-5"/>
    <property type="match status" value="1"/>
</dbReference>